<dbReference type="EMBL" id="VSRR010060957">
    <property type="protein sequence ID" value="MPC82872.1"/>
    <property type="molecule type" value="Genomic_DNA"/>
</dbReference>
<proteinExistence type="predicted"/>
<reference evidence="1 2" key="1">
    <citation type="submission" date="2019-05" db="EMBL/GenBank/DDBJ databases">
        <title>Another draft genome of Portunus trituberculatus and its Hox gene families provides insights of decapod evolution.</title>
        <authorList>
            <person name="Jeong J.-H."/>
            <person name="Song I."/>
            <person name="Kim S."/>
            <person name="Choi T."/>
            <person name="Kim D."/>
            <person name="Ryu S."/>
            <person name="Kim W."/>
        </authorList>
    </citation>
    <scope>NUCLEOTIDE SEQUENCE [LARGE SCALE GENOMIC DNA]</scope>
    <source>
        <tissue evidence="1">Muscle</tissue>
    </source>
</reference>
<protein>
    <submittedName>
        <fullName evidence="1">Uncharacterized protein</fullName>
    </submittedName>
</protein>
<name>A0A5B7IGC4_PORTR</name>
<evidence type="ECO:0000313" key="1">
    <source>
        <dbReference type="EMBL" id="MPC82872.1"/>
    </source>
</evidence>
<dbReference type="AlphaFoldDB" id="A0A5B7IGC4"/>
<organism evidence="1 2">
    <name type="scientific">Portunus trituberculatus</name>
    <name type="common">Swimming crab</name>
    <name type="synonym">Neptunus trituberculatus</name>
    <dbReference type="NCBI Taxonomy" id="210409"/>
    <lineage>
        <taxon>Eukaryota</taxon>
        <taxon>Metazoa</taxon>
        <taxon>Ecdysozoa</taxon>
        <taxon>Arthropoda</taxon>
        <taxon>Crustacea</taxon>
        <taxon>Multicrustacea</taxon>
        <taxon>Malacostraca</taxon>
        <taxon>Eumalacostraca</taxon>
        <taxon>Eucarida</taxon>
        <taxon>Decapoda</taxon>
        <taxon>Pleocyemata</taxon>
        <taxon>Brachyura</taxon>
        <taxon>Eubrachyura</taxon>
        <taxon>Portunoidea</taxon>
        <taxon>Portunidae</taxon>
        <taxon>Portuninae</taxon>
        <taxon>Portunus</taxon>
    </lineage>
</organism>
<gene>
    <name evidence="1" type="ORF">E2C01_077559</name>
</gene>
<comment type="caution">
    <text evidence="1">The sequence shown here is derived from an EMBL/GenBank/DDBJ whole genome shotgun (WGS) entry which is preliminary data.</text>
</comment>
<evidence type="ECO:0000313" key="2">
    <source>
        <dbReference type="Proteomes" id="UP000324222"/>
    </source>
</evidence>
<sequence>MCACPWVKRPMSPIVRLSLSLTAANTVFSVSLSIGKSTTNTPGHFSDMHEFFFFFQ</sequence>
<accession>A0A5B7IGC4</accession>
<dbReference type="Proteomes" id="UP000324222">
    <property type="component" value="Unassembled WGS sequence"/>
</dbReference>
<keyword evidence="2" id="KW-1185">Reference proteome</keyword>